<accession>A0A1I5RA95</accession>
<keyword evidence="2" id="KW-1185">Reference proteome</keyword>
<dbReference type="AlphaFoldDB" id="A0A1I5RA95"/>
<reference evidence="1 2" key="1">
    <citation type="submission" date="2016-10" db="EMBL/GenBank/DDBJ databases">
        <authorList>
            <person name="de Groot N.N."/>
        </authorList>
    </citation>
    <scope>NUCLEOTIDE SEQUENCE [LARGE SCALE GENOMIC DNA]</scope>
    <source>
        <strain evidence="1 2">CGMCC 1.9113</strain>
    </source>
</reference>
<dbReference type="RefSeq" id="WP_093332004.1">
    <property type="nucleotide sequence ID" value="NZ_FOXP01000003.1"/>
</dbReference>
<dbReference type="STRING" id="634430.SAMN04488241_10382"/>
<organism evidence="1 2">
    <name type="scientific">Sphingomonas rubra</name>
    <dbReference type="NCBI Taxonomy" id="634430"/>
    <lineage>
        <taxon>Bacteria</taxon>
        <taxon>Pseudomonadati</taxon>
        <taxon>Pseudomonadota</taxon>
        <taxon>Alphaproteobacteria</taxon>
        <taxon>Sphingomonadales</taxon>
        <taxon>Sphingomonadaceae</taxon>
        <taxon>Sphingomonas</taxon>
    </lineage>
</organism>
<dbReference type="EMBL" id="FOXP01000003">
    <property type="protein sequence ID" value="SFP54936.1"/>
    <property type="molecule type" value="Genomic_DNA"/>
</dbReference>
<sequence length="121" mass="13817">MDDARVWAFEGSLWDASDEHYQERIDDEIVMVLPRPPYVFQGQEAKDAVKQTPDWDSVDLSDKRVSRPQEGLIVVAYTATCAKGDEKYEAHCTSTLRMRGHDDWLVVQHQQTPPLTAAVEK</sequence>
<evidence type="ECO:0000313" key="2">
    <source>
        <dbReference type="Proteomes" id="UP000199586"/>
    </source>
</evidence>
<proteinExistence type="predicted"/>
<dbReference type="Proteomes" id="UP000199586">
    <property type="component" value="Unassembled WGS sequence"/>
</dbReference>
<protein>
    <recommendedName>
        <fullName evidence="3">DUF4440 domain-containing protein</fullName>
    </recommendedName>
</protein>
<evidence type="ECO:0000313" key="1">
    <source>
        <dbReference type="EMBL" id="SFP54936.1"/>
    </source>
</evidence>
<dbReference type="OrthoDB" id="667202at2"/>
<name>A0A1I5RA95_9SPHN</name>
<evidence type="ECO:0008006" key="3">
    <source>
        <dbReference type="Google" id="ProtNLM"/>
    </source>
</evidence>
<gene>
    <name evidence="1" type="ORF">SAMN04488241_10382</name>
</gene>